<dbReference type="Pfam" id="PF04069">
    <property type="entry name" value="OpuAC"/>
    <property type="match status" value="1"/>
</dbReference>
<evidence type="ECO:0000313" key="3">
    <source>
        <dbReference type="EMBL" id="CQR55605.1"/>
    </source>
</evidence>
<dbReference type="KEGG" id="pri:PRIO_3202"/>
<dbReference type="InterPro" id="IPR007210">
    <property type="entry name" value="ABC_Gly_betaine_transp_sub-bd"/>
</dbReference>
<dbReference type="GO" id="GO:0043190">
    <property type="term" value="C:ATP-binding cassette (ABC) transporter complex"/>
    <property type="evidence" value="ECO:0007669"/>
    <property type="project" value="InterPro"/>
</dbReference>
<proteinExistence type="predicted"/>
<dbReference type="AlphaFoldDB" id="A0A0E4CWT0"/>
<gene>
    <name evidence="3" type="ORF">PRIO_3202</name>
</gene>
<feature type="chain" id="PRO_5039317771" evidence="1">
    <location>
        <begin position="33"/>
        <end position="312"/>
    </location>
</feature>
<dbReference type="GO" id="GO:0022857">
    <property type="term" value="F:transmembrane transporter activity"/>
    <property type="evidence" value="ECO:0007669"/>
    <property type="project" value="InterPro"/>
</dbReference>
<dbReference type="HOGENOM" id="CLU_038355_1_0_9"/>
<dbReference type="Proteomes" id="UP000033163">
    <property type="component" value="Chromosome I"/>
</dbReference>
<evidence type="ECO:0000259" key="2">
    <source>
        <dbReference type="Pfam" id="PF04069"/>
    </source>
</evidence>
<dbReference type="Gene3D" id="3.40.190.120">
    <property type="entry name" value="Osmoprotection protein (prox), domain 2"/>
    <property type="match status" value="1"/>
</dbReference>
<evidence type="ECO:0000313" key="4">
    <source>
        <dbReference type="Proteomes" id="UP000033163"/>
    </source>
</evidence>
<evidence type="ECO:0000256" key="1">
    <source>
        <dbReference type="SAM" id="SignalP"/>
    </source>
</evidence>
<dbReference type="SUPFAM" id="SSF53850">
    <property type="entry name" value="Periplasmic binding protein-like II"/>
    <property type="match status" value="1"/>
</dbReference>
<feature type="signal peptide" evidence="1">
    <location>
        <begin position="1"/>
        <end position="32"/>
    </location>
</feature>
<dbReference type="EMBL" id="LN831776">
    <property type="protein sequence ID" value="CQR55605.1"/>
    <property type="molecule type" value="Genomic_DNA"/>
</dbReference>
<accession>A0A0E4CWT0</accession>
<dbReference type="PATRIC" id="fig|1073571.4.peg.3420"/>
<sequence length="312" mass="34352">MTTDKPANTLARKGGRLLLTAALLLSAALAAAGCSNSKASGSSDTIVLATKGFAESDILANAFKLLIEEDTDLKTEVKKLDNTLLWNAIDTGDVDAYVEYSGTALINILKLDPEFDPDKAFQTVVAQLKEKNNLTALEPLGFNNTYVFAVRKETAEKYGLTTASQLAEKSGELIFGSSEEFLNRADAWPYVENIYKPKFKEIKSIQNKSLQYQAIDQKLIDVMLPYSTDSQLLTSGLVALEDDKHVFIPYDAFPIVRGQTLEEHPELKETLNKLAGKIDEATMQALNAEVEQEQKPAIDVAKEWLKSQALIK</sequence>
<dbReference type="RefSeq" id="WP_020432100.1">
    <property type="nucleotide sequence ID" value="NZ_AGBD01001408.1"/>
</dbReference>
<dbReference type="PROSITE" id="PS51257">
    <property type="entry name" value="PROKAR_LIPOPROTEIN"/>
    <property type="match status" value="1"/>
</dbReference>
<organism evidence="3 4">
    <name type="scientific">Paenibacillus riograndensis SBR5</name>
    <dbReference type="NCBI Taxonomy" id="1073571"/>
    <lineage>
        <taxon>Bacteria</taxon>
        <taxon>Bacillati</taxon>
        <taxon>Bacillota</taxon>
        <taxon>Bacilli</taxon>
        <taxon>Bacillales</taxon>
        <taxon>Paenibacillaceae</taxon>
        <taxon>Paenibacillus</taxon>
        <taxon>Paenibacillus sonchi group</taxon>
    </lineage>
</organism>
<dbReference type="Gene3D" id="3.40.190.10">
    <property type="entry name" value="Periplasmic binding protein-like II"/>
    <property type="match status" value="1"/>
</dbReference>
<feature type="domain" description="ABC-type glycine betaine transport system substrate-binding" evidence="2">
    <location>
        <begin position="44"/>
        <end position="306"/>
    </location>
</feature>
<keyword evidence="1" id="KW-0732">Signal</keyword>
<name>A0A0E4CWT0_9BACL</name>
<protein>
    <submittedName>
        <fullName evidence="3">Glycine/betaine ABC transporter substrate-binding protein</fullName>
    </submittedName>
</protein>
<reference evidence="4" key="1">
    <citation type="submission" date="2015-03" db="EMBL/GenBank/DDBJ databases">
        <authorList>
            <person name="Wibberg D."/>
        </authorList>
    </citation>
    <scope>NUCLEOTIDE SEQUENCE [LARGE SCALE GENOMIC DNA]</scope>
</reference>